<proteinExistence type="predicted"/>
<protein>
    <submittedName>
        <fullName evidence="1">Uncharacterized protein</fullName>
    </submittedName>
</protein>
<keyword evidence="2" id="KW-1185">Reference proteome</keyword>
<evidence type="ECO:0000313" key="2">
    <source>
        <dbReference type="Proteomes" id="UP000198729"/>
    </source>
</evidence>
<name>A0A1G5SCS4_9PROT</name>
<sequence length="53" mass="5849">MLSANSGLNPIFTHAANGRNPEFLMLNFQLCPIFTPAAAIFTQVHTIQELISF</sequence>
<gene>
    <name evidence="1" type="ORF">NSMM_260083</name>
</gene>
<evidence type="ECO:0000313" key="1">
    <source>
        <dbReference type="EMBL" id="SCZ84787.1"/>
    </source>
</evidence>
<dbReference type="EMBL" id="FMWO01000032">
    <property type="protein sequence ID" value="SCZ84787.1"/>
    <property type="molecule type" value="Genomic_DNA"/>
</dbReference>
<accession>A0A1G5SCS4</accession>
<dbReference type="Proteomes" id="UP000198729">
    <property type="component" value="Unassembled WGS sequence"/>
</dbReference>
<reference evidence="1 2" key="1">
    <citation type="submission" date="2016-10" db="EMBL/GenBank/DDBJ databases">
        <authorList>
            <person name="de Groot N.N."/>
        </authorList>
    </citation>
    <scope>NUCLEOTIDE SEQUENCE [LARGE SCALE GENOMIC DNA]</scope>
    <source>
        <strain evidence="1">1</strain>
    </source>
</reference>
<dbReference type="AlphaFoldDB" id="A0A1G5SCS4"/>
<organism evidence="1 2">
    <name type="scientific">Nitrosomonas mobilis</name>
    <dbReference type="NCBI Taxonomy" id="51642"/>
    <lineage>
        <taxon>Bacteria</taxon>
        <taxon>Pseudomonadati</taxon>
        <taxon>Pseudomonadota</taxon>
        <taxon>Betaproteobacteria</taxon>
        <taxon>Nitrosomonadales</taxon>
        <taxon>Nitrosomonadaceae</taxon>
        <taxon>Nitrosomonas</taxon>
    </lineage>
</organism>